<dbReference type="Pfam" id="PF04321">
    <property type="entry name" value="RmlD_sub_bind"/>
    <property type="match status" value="1"/>
</dbReference>
<comment type="caution">
    <text evidence="4">The sequence shown here is derived from an EMBL/GenBank/DDBJ whole genome shotgun (WGS) entry which is preliminary data.</text>
</comment>
<dbReference type="PANTHER" id="PTHR10491">
    <property type="entry name" value="DTDP-4-DEHYDRORHAMNOSE REDUCTASE"/>
    <property type="match status" value="1"/>
</dbReference>
<dbReference type="Gene3D" id="3.90.25.10">
    <property type="entry name" value="UDP-galactose 4-epimerase, domain 1"/>
    <property type="match status" value="1"/>
</dbReference>
<dbReference type="EMBL" id="PFMR01000337">
    <property type="protein sequence ID" value="PIZ14554.1"/>
    <property type="molecule type" value="Genomic_DNA"/>
</dbReference>
<dbReference type="InterPro" id="IPR029903">
    <property type="entry name" value="RmlD-like-bd"/>
</dbReference>
<dbReference type="AlphaFoldDB" id="A0A2M7S4T1"/>
<dbReference type="SUPFAM" id="SSF51735">
    <property type="entry name" value="NAD(P)-binding Rossmann-fold domains"/>
    <property type="match status" value="1"/>
</dbReference>
<dbReference type="GO" id="GO:0008831">
    <property type="term" value="F:dTDP-4-dehydrorhamnose reductase activity"/>
    <property type="evidence" value="ECO:0007669"/>
    <property type="project" value="UniProtKB-EC"/>
</dbReference>
<dbReference type="GO" id="GO:0019305">
    <property type="term" value="P:dTDP-rhamnose biosynthetic process"/>
    <property type="evidence" value="ECO:0007669"/>
    <property type="project" value="TreeGrafter"/>
</dbReference>
<comment type="pathway">
    <text evidence="2">Carbohydrate biosynthesis; dTDP-L-rhamnose biosynthesis.</text>
</comment>
<dbReference type="InterPro" id="IPR005913">
    <property type="entry name" value="dTDP_dehydrorham_reduct"/>
</dbReference>
<name>A0A2M7S4T1_9BACT</name>
<reference evidence="5" key="1">
    <citation type="submission" date="2017-09" db="EMBL/GenBank/DDBJ databases">
        <title>Depth-based differentiation of microbial function through sediment-hosted aquifers and enrichment of novel symbionts in the deep terrestrial subsurface.</title>
        <authorList>
            <person name="Probst A.J."/>
            <person name="Ladd B."/>
            <person name="Jarett J.K."/>
            <person name="Geller-Mcgrath D.E."/>
            <person name="Sieber C.M.K."/>
            <person name="Emerson J.B."/>
            <person name="Anantharaman K."/>
            <person name="Thomas B.C."/>
            <person name="Malmstrom R."/>
            <person name="Stieglmeier M."/>
            <person name="Klingl A."/>
            <person name="Woyke T."/>
            <person name="Ryan C.M."/>
            <person name="Banfield J.F."/>
        </authorList>
    </citation>
    <scope>NUCLEOTIDE SEQUENCE [LARGE SCALE GENOMIC DNA]</scope>
</reference>
<evidence type="ECO:0000313" key="4">
    <source>
        <dbReference type="EMBL" id="PIZ14554.1"/>
    </source>
</evidence>
<organism evidence="4 5">
    <name type="scientific">Candidatus Desantisbacteria bacterium CG_4_10_14_0_8_um_filter_48_22</name>
    <dbReference type="NCBI Taxonomy" id="1974543"/>
    <lineage>
        <taxon>Bacteria</taxon>
        <taxon>Candidatus Desantisiibacteriota</taxon>
    </lineage>
</organism>
<gene>
    <name evidence="4" type="ORF">COY52_12160</name>
</gene>
<feature type="non-terminal residue" evidence="4">
    <location>
        <position position="1"/>
    </location>
</feature>
<sequence length="99" mass="11140">LTYAPQLVEGIRDLMKTGYYGLYHMANTGVCSRYDVAVEIGRILGKNIPVRPVDSSRFPSPAPRARSEALESYKLKLLGMAKMGTWQDALKDYLSTWKL</sequence>
<protein>
    <recommendedName>
        <fullName evidence="2">dTDP-4-dehydrorhamnose reductase</fullName>
        <ecNumber evidence="2">1.1.1.133</ecNumber>
    </recommendedName>
</protein>
<evidence type="ECO:0000256" key="2">
    <source>
        <dbReference type="RuleBase" id="RU364082"/>
    </source>
</evidence>
<evidence type="ECO:0000313" key="5">
    <source>
        <dbReference type="Proteomes" id="UP000229307"/>
    </source>
</evidence>
<comment type="similarity">
    <text evidence="1 2">Belongs to the dTDP-4-dehydrorhamnose reductase family.</text>
</comment>
<evidence type="ECO:0000259" key="3">
    <source>
        <dbReference type="Pfam" id="PF04321"/>
    </source>
</evidence>
<dbReference type="InterPro" id="IPR036291">
    <property type="entry name" value="NAD(P)-bd_dom_sf"/>
</dbReference>
<dbReference type="GO" id="GO:0005829">
    <property type="term" value="C:cytosol"/>
    <property type="evidence" value="ECO:0007669"/>
    <property type="project" value="TreeGrafter"/>
</dbReference>
<accession>A0A2M7S4T1</accession>
<keyword evidence="2" id="KW-0521">NADP</keyword>
<dbReference type="EC" id="1.1.1.133" evidence="2"/>
<keyword evidence="2" id="KW-0560">Oxidoreductase</keyword>
<comment type="function">
    <text evidence="2">Catalyzes the reduction of dTDP-6-deoxy-L-lyxo-4-hexulose to yield dTDP-L-rhamnose.</text>
</comment>
<dbReference type="Proteomes" id="UP000229307">
    <property type="component" value="Unassembled WGS sequence"/>
</dbReference>
<evidence type="ECO:0000256" key="1">
    <source>
        <dbReference type="ARBA" id="ARBA00010944"/>
    </source>
</evidence>
<proteinExistence type="inferred from homology"/>
<feature type="domain" description="RmlD-like substrate binding" evidence="3">
    <location>
        <begin position="3"/>
        <end position="96"/>
    </location>
</feature>
<dbReference type="PANTHER" id="PTHR10491:SF4">
    <property type="entry name" value="METHIONINE ADENOSYLTRANSFERASE 2 SUBUNIT BETA"/>
    <property type="match status" value="1"/>
</dbReference>